<sequence>MSPRIMLYKYKTGQSAASHITSMDMTTLRATQRSKDSYLAQILPQRFTSRHDTPHSSTTRPGHSMLGQ</sequence>
<evidence type="ECO:0000313" key="2">
    <source>
        <dbReference type="EMBL" id="MPC32521.1"/>
    </source>
</evidence>
<evidence type="ECO:0000256" key="1">
    <source>
        <dbReference type="SAM" id="MobiDB-lite"/>
    </source>
</evidence>
<accession>A0A5B7EEA8</accession>
<dbReference type="Proteomes" id="UP000324222">
    <property type="component" value="Unassembled WGS sequence"/>
</dbReference>
<organism evidence="2 3">
    <name type="scientific">Portunus trituberculatus</name>
    <name type="common">Swimming crab</name>
    <name type="synonym">Neptunus trituberculatus</name>
    <dbReference type="NCBI Taxonomy" id="210409"/>
    <lineage>
        <taxon>Eukaryota</taxon>
        <taxon>Metazoa</taxon>
        <taxon>Ecdysozoa</taxon>
        <taxon>Arthropoda</taxon>
        <taxon>Crustacea</taxon>
        <taxon>Multicrustacea</taxon>
        <taxon>Malacostraca</taxon>
        <taxon>Eumalacostraca</taxon>
        <taxon>Eucarida</taxon>
        <taxon>Decapoda</taxon>
        <taxon>Pleocyemata</taxon>
        <taxon>Brachyura</taxon>
        <taxon>Eubrachyura</taxon>
        <taxon>Portunoidea</taxon>
        <taxon>Portunidae</taxon>
        <taxon>Portuninae</taxon>
        <taxon>Portunus</taxon>
    </lineage>
</organism>
<dbReference type="AlphaFoldDB" id="A0A5B7EEA8"/>
<dbReference type="EMBL" id="VSRR010002644">
    <property type="protein sequence ID" value="MPC32521.1"/>
    <property type="molecule type" value="Genomic_DNA"/>
</dbReference>
<name>A0A5B7EEA8_PORTR</name>
<comment type="caution">
    <text evidence="2">The sequence shown here is derived from an EMBL/GenBank/DDBJ whole genome shotgun (WGS) entry which is preliminary data.</text>
</comment>
<proteinExistence type="predicted"/>
<gene>
    <name evidence="2" type="ORF">E2C01_025835</name>
</gene>
<reference evidence="2 3" key="1">
    <citation type="submission" date="2019-05" db="EMBL/GenBank/DDBJ databases">
        <title>Another draft genome of Portunus trituberculatus and its Hox gene families provides insights of decapod evolution.</title>
        <authorList>
            <person name="Jeong J.-H."/>
            <person name="Song I."/>
            <person name="Kim S."/>
            <person name="Choi T."/>
            <person name="Kim D."/>
            <person name="Ryu S."/>
            <person name="Kim W."/>
        </authorList>
    </citation>
    <scope>NUCLEOTIDE SEQUENCE [LARGE SCALE GENOMIC DNA]</scope>
    <source>
        <tissue evidence="2">Muscle</tissue>
    </source>
</reference>
<feature type="region of interest" description="Disordered" evidence="1">
    <location>
        <begin position="46"/>
        <end position="68"/>
    </location>
</feature>
<protein>
    <submittedName>
        <fullName evidence="2">Uncharacterized protein</fullName>
    </submittedName>
</protein>
<feature type="compositionally biased region" description="Polar residues" evidence="1">
    <location>
        <begin position="55"/>
        <end position="68"/>
    </location>
</feature>
<evidence type="ECO:0000313" key="3">
    <source>
        <dbReference type="Proteomes" id="UP000324222"/>
    </source>
</evidence>
<keyword evidence="3" id="KW-1185">Reference proteome</keyword>